<sequence length="247" mass="27883">MEKNATIKSTKGNGDGIAKSAKGRGRLYIPHGYGKEKVYKPHTEHIDVAYTQCGPDWSSRLRWLPSPKPAKGKPKDNMFQPPMKSIRHFPAHQNRSSKKEYTFYPPHGMPLVFGKGKVTKFHDVHKASQVSRFEITDSMRFGNHSKVPDPRNGILEASPGDKPYQAVEYSINFHKHGSTRPMVNFGCLLKPVMDPVVIAKAQPAVRTKPYTIKEAERQHLVDVNSVKELDNWRPATPLRVPVPETRA</sequence>
<evidence type="ECO:0000256" key="1">
    <source>
        <dbReference type="SAM" id="MobiDB-lite"/>
    </source>
</evidence>
<keyword evidence="3" id="KW-1185">Reference proteome</keyword>
<dbReference type="Proteomes" id="UP001642483">
    <property type="component" value="Unassembled WGS sequence"/>
</dbReference>
<evidence type="ECO:0000313" key="2">
    <source>
        <dbReference type="EMBL" id="CAK8698528.1"/>
    </source>
</evidence>
<dbReference type="PANTHER" id="PTHR35845:SF1">
    <property type="entry name" value="SPERMATOGENESIS-ASSOCIATED SERINE-RICH PROTEIN 1"/>
    <property type="match status" value="1"/>
</dbReference>
<organism evidence="2 3">
    <name type="scientific">Clavelina lepadiformis</name>
    <name type="common">Light-bulb sea squirt</name>
    <name type="synonym">Ascidia lepadiformis</name>
    <dbReference type="NCBI Taxonomy" id="159417"/>
    <lineage>
        <taxon>Eukaryota</taxon>
        <taxon>Metazoa</taxon>
        <taxon>Chordata</taxon>
        <taxon>Tunicata</taxon>
        <taxon>Ascidiacea</taxon>
        <taxon>Aplousobranchia</taxon>
        <taxon>Clavelinidae</taxon>
        <taxon>Clavelina</taxon>
    </lineage>
</organism>
<feature type="compositionally biased region" description="Polar residues" evidence="1">
    <location>
        <begin position="1"/>
        <end position="12"/>
    </location>
</feature>
<comment type="caution">
    <text evidence="2">The sequence shown here is derived from an EMBL/GenBank/DDBJ whole genome shotgun (WGS) entry which is preliminary data.</text>
</comment>
<name>A0ABP0H3G7_CLALP</name>
<dbReference type="Pfam" id="PF15160">
    <property type="entry name" value="SASRP1"/>
    <property type="match status" value="1"/>
</dbReference>
<reference evidence="2 3" key="1">
    <citation type="submission" date="2024-02" db="EMBL/GenBank/DDBJ databases">
        <authorList>
            <person name="Daric V."/>
            <person name="Darras S."/>
        </authorList>
    </citation>
    <scope>NUCLEOTIDE SEQUENCE [LARGE SCALE GENOMIC DNA]</scope>
</reference>
<dbReference type="InterPro" id="IPR029165">
    <property type="entry name" value="SASRP1"/>
</dbReference>
<gene>
    <name evidence="2" type="ORF">CVLEPA_LOCUS31962</name>
</gene>
<accession>A0ABP0H3G7</accession>
<protein>
    <submittedName>
        <fullName evidence="2">Uncharacterized protein</fullName>
    </submittedName>
</protein>
<proteinExistence type="predicted"/>
<dbReference type="EMBL" id="CAWYQH010000174">
    <property type="protein sequence ID" value="CAK8698528.1"/>
    <property type="molecule type" value="Genomic_DNA"/>
</dbReference>
<dbReference type="PANTHER" id="PTHR35845">
    <property type="entry name" value="SPERMATOGENESIS-ASSOCIATED SERINE-RICH PROTEIN 1"/>
    <property type="match status" value="1"/>
</dbReference>
<feature type="region of interest" description="Disordered" evidence="1">
    <location>
        <begin position="1"/>
        <end position="25"/>
    </location>
</feature>
<evidence type="ECO:0000313" key="3">
    <source>
        <dbReference type="Proteomes" id="UP001642483"/>
    </source>
</evidence>